<dbReference type="InterPro" id="IPR014756">
    <property type="entry name" value="Ig_E-set"/>
</dbReference>
<evidence type="ECO:0000256" key="2">
    <source>
        <dbReference type="SAM" id="MobiDB-lite"/>
    </source>
</evidence>
<feature type="domain" description="Arrestin-like N-terminal" evidence="3">
    <location>
        <begin position="96"/>
        <end position="194"/>
    </location>
</feature>
<dbReference type="AlphaFoldDB" id="A0AAN8XLV0"/>
<organism evidence="4 5">
    <name type="scientific">Halocaridina rubra</name>
    <name type="common">Hawaiian red shrimp</name>
    <dbReference type="NCBI Taxonomy" id="373956"/>
    <lineage>
        <taxon>Eukaryota</taxon>
        <taxon>Metazoa</taxon>
        <taxon>Ecdysozoa</taxon>
        <taxon>Arthropoda</taxon>
        <taxon>Crustacea</taxon>
        <taxon>Multicrustacea</taxon>
        <taxon>Malacostraca</taxon>
        <taxon>Eumalacostraca</taxon>
        <taxon>Eucarida</taxon>
        <taxon>Decapoda</taxon>
        <taxon>Pleocyemata</taxon>
        <taxon>Caridea</taxon>
        <taxon>Atyoidea</taxon>
        <taxon>Atyidae</taxon>
        <taxon>Halocaridina</taxon>
    </lineage>
</organism>
<sequence>MRFRGECCIHFTDLPRATKLELLRKGKSITKRRRSSFSTISSPQRSHRYQNGNLLGVDNPGFIPDNDVGSLPNPFRNHSISNGPTTIHRPNSSEHSWRETSVSGPLQHFRAQETYFDCEFYIYGHKYQKDEREMLPAGLHEFPFAFNLPPNLPPSFNSEKGFVTYMAVAILDRPAAANLVQKAGFSVHAILDLNMDTFADCTNGVSLIGLEAFKKPSHVISQL</sequence>
<accession>A0AAN8XLV0</accession>
<keyword evidence="5" id="KW-1185">Reference proteome</keyword>
<dbReference type="GO" id="GO:0005737">
    <property type="term" value="C:cytoplasm"/>
    <property type="evidence" value="ECO:0007669"/>
    <property type="project" value="TreeGrafter"/>
</dbReference>
<dbReference type="Pfam" id="PF00339">
    <property type="entry name" value="Arrestin_N"/>
    <property type="match status" value="1"/>
</dbReference>
<protein>
    <recommendedName>
        <fullName evidence="3">Arrestin-like N-terminal domain-containing protein</fullName>
    </recommendedName>
</protein>
<reference evidence="4 5" key="1">
    <citation type="submission" date="2023-11" db="EMBL/GenBank/DDBJ databases">
        <title>Halocaridina rubra genome assembly.</title>
        <authorList>
            <person name="Smith C."/>
        </authorList>
    </citation>
    <scope>NUCLEOTIDE SEQUENCE [LARGE SCALE GENOMIC DNA]</scope>
    <source>
        <strain evidence="4">EP-1</strain>
        <tissue evidence="4">Whole</tissue>
    </source>
</reference>
<name>A0AAN8XLV0_HALRR</name>
<dbReference type="InterPro" id="IPR011021">
    <property type="entry name" value="Arrestin-like_N"/>
</dbReference>
<gene>
    <name evidence="4" type="ORF">SK128_009896</name>
</gene>
<dbReference type="GO" id="GO:0015031">
    <property type="term" value="P:protein transport"/>
    <property type="evidence" value="ECO:0007669"/>
    <property type="project" value="TreeGrafter"/>
</dbReference>
<dbReference type="Proteomes" id="UP001381693">
    <property type="component" value="Unassembled WGS sequence"/>
</dbReference>
<feature type="region of interest" description="Disordered" evidence="2">
    <location>
        <begin position="78"/>
        <end position="99"/>
    </location>
</feature>
<dbReference type="Gene3D" id="2.60.40.640">
    <property type="match status" value="1"/>
</dbReference>
<evidence type="ECO:0000259" key="3">
    <source>
        <dbReference type="Pfam" id="PF00339"/>
    </source>
</evidence>
<evidence type="ECO:0000313" key="5">
    <source>
        <dbReference type="Proteomes" id="UP001381693"/>
    </source>
</evidence>
<feature type="compositionally biased region" description="Polar residues" evidence="2">
    <location>
        <begin position="78"/>
        <end position="90"/>
    </location>
</feature>
<comment type="similarity">
    <text evidence="1">Belongs to the arrestin family.</text>
</comment>
<dbReference type="EMBL" id="JAXCGZ010004409">
    <property type="protein sequence ID" value="KAK7081824.1"/>
    <property type="molecule type" value="Genomic_DNA"/>
</dbReference>
<dbReference type="SUPFAM" id="SSF81296">
    <property type="entry name" value="E set domains"/>
    <property type="match status" value="1"/>
</dbReference>
<evidence type="ECO:0000313" key="4">
    <source>
        <dbReference type="EMBL" id="KAK7081824.1"/>
    </source>
</evidence>
<evidence type="ECO:0000256" key="1">
    <source>
        <dbReference type="ARBA" id="ARBA00005298"/>
    </source>
</evidence>
<comment type="caution">
    <text evidence="4">The sequence shown here is derived from an EMBL/GenBank/DDBJ whole genome shotgun (WGS) entry which is preliminary data.</text>
</comment>
<dbReference type="PANTHER" id="PTHR11188:SF176">
    <property type="entry name" value="ARRESTIN DOMAIN-CONTAINING PROTEIN 1"/>
    <property type="match status" value="1"/>
</dbReference>
<dbReference type="InterPro" id="IPR050357">
    <property type="entry name" value="Arrestin_domain-protein"/>
</dbReference>
<dbReference type="InterPro" id="IPR014752">
    <property type="entry name" value="Arrestin-like_C"/>
</dbReference>
<dbReference type="PANTHER" id="PTHR11188">
    <property type="entry name" value="ARRESTIN DOMAIN CONTAINING PROTEIN"/>
    <property type="match status" value="1"/>
</dbReference>
<proteinExistence type="inferred from homology"/>